<sequence>MPELLDQIVNLVIHSLVLFSSLGIFVLTLNARYIHAVFLLRGVHGELKTCQKSAALEMELNSLIYRCRLLKWSFVLILCSAMSSCIFLMSSIFFRMIDNTHIETLIVSIVASVFFILSSMILLLMEVISSFKDTLIHIGHIEITQESQ</sequence>
<keyword evidence="1" id="KW-1133">Transmembrane helix</keyword>
<protein>
    <submittedName>
        <fullName evidence="2">DUF2721 domain-containing protein</fullName>
    </submittedName>
</protein>
<gene>
    <name evidence="2" type="ORF">F6R98_11060</name>
</gene>
<evidence type="ECO:0000256" key="1">
    <source>
        <dbReference type="SAM" id="Phobius"/>
    </source>
</evidence>
<dbReference type="RefSeq" id="WP_153249076.1">
    <property type="nucleotide sequence ID" value="NZ_CP044205.1"/>
</dbReference>
<dbReference type="KEGG" id="mmob:F6R98_11060"/>
<accession>A0A5Q0BIZ1</accession>
<name>A0A5Q0BIZ1_9GAMM</name>
<evidence type="ECO:0000313" key="3">
    <source>
        <dbReference type="Proteomes" id="UP000325755"/>
    </source>
</evidence>
<dbReference type="InterPro" id="IPR021279">
    <property type="entry name" value="DUF2721"/>
</dbReference>
<dbReference type="AlphaFoldDB" id="A0A5Q0BIZ1"/>
<dbReference type="EMBL" id="CP044205">
    <property type="protein sequence ID" value="QFY43092.1"/>
    <property type="molecule type" value="Genomic_DNA"/>
</dbReference>
<dbReference type="Proteomes" id="UP000325755">
    <property type="component" value="Chromosome"/>
</dbReference>
<reference evidence="2 3" key="1">
    <citation type="submission" date="2019-09" db="EMBL/GenBank/DDBJ databases">
        <title>Ecophysiology of the spiral-shaped methanotroph Methylospira mobilis as revealed by the complete genome sequence.</title>
        <authorList>
            <person name="Oshkin I.Y."/>
            <person name="Dedysh S.N."/>
            <person name="Miroshnikov K."/>
            <person name="Danilova O.V."/>
            <person name="Hakobyan A."/>
            <person name="Liesack W."/>
        </authorList>
    </citation>
    <scope>NUCLEOTIDE SEQUENCE [LARGE SCALE GENOMIC DNA]</scope>
    <source>
        <strain evidence="2 3">Shm1</strain>
    </source>
</reference>
<proteinExistence type="predicted"/>
<dbReference type="OrthoDB" id="5568507at2"/>
<organism evidence="2 3">
    <name type="scientific">Candidatus Methylospira mobilis</name>
    <dbReference type="NCBI Taxonomy" id="1808979"/>
    <lineage>
        <taxon>Bacteria</taxon>
        <taxon>Pseudomonadati</taxon>
        <taxon>Pseudomonadota</taxon>
        <taxon>Gammaproteobacteria</taxon>
        <taxon>Methylococcales</taxon>
        <taxon>Methylococcaceae</taxon>
        <taxon>Candidatus Methylospira</taxon>
    </lineage>
</organism>
<feature type="transmembrane region" description="Helical" evidence="1">
    <location>
        <begin position="12"/>
        <end position="31"/>
    </location>
</feature>
<feature type="transmembrane region" description="Helical" evidence="1">
    <location>
        <begin position="105"/>
        <end position="125"/>
    </location>
</feature>
<keyword evidence="3" id="KW-1185">Reference proteome</keyword>
<evidence type="ECO:0000313" key="2">
    <source>
        <dbReference type="EMBL" id="QFY43092.1"/>
    </source>
</evidence>
<dbReference type="Pfam" id="PF11026">
    <property type="entry name" value="DUF2721"/>
    <property type="match status" value="1"/>
</dbReference>
<dbReference type="InParanoid" id="A0A5Q0BIZ1"/>
<feature type="transmembrane region" description="Helical" evidence="1">
    <location>
        <begin position="72"/>
        <end position="93"/>
    </location>
</feature>
<keyword evidence="1" id="KW-0812">Transmembrane</keyword>
<keyword evidence="1" id="KW-0472">Membrane</keyword>